<dbReference type="CDD" id="cd00047">
    <property type="entry name" value="PTPc"/>
    <property type="match status" value="2"/>
</dbReference>
<feature type="region of interest" description="Disordered" evidence="11">
    <location>
        <begin position="1757"/>
        <end position="1832"/>
    </location>
</feature>
<dbReference type="EC" id="3.1.3.48" evidence="2"/>
<feature type="domain" description="Fibronectin type-III" evidence="17">
    <location>
        <begin position="555"/>
        <end position="655"/>
    </location>
</feature>
<evidence type="ECO:0000259" key="16">
    <source>
        <dbReference type="PROSITE" id="PS50835"/>
    </source>
</evidence>
<evidence type="ECO:0000256" key="4">
    <source>
        <dbReference type="ARBA" id="ARBA00022729"/>
    </source>
</evidence>
<dbReference type="InterPro" id="IPR029021">
    <property type="entry name" value="Prot-tyrosine_phosphatase-like"/>
</dbReference>
<feature type="compositionally biased region" description="Basic and acidic residues" evidence="11">
    <location>
        <begin position="1890"/>
        <end position="1901"/>
    </location>
</feature>
<evidence type="ECO:0000313" key="19">
    <source>
        <dbReference type="EMBL" id="KAH9517948.1"/>
    </source>
</evidence>
<dbReference type="FunFam" id="3.90.190.10:FF:000102">
    <property type="entry name" value="Receptor-type tyrosine-protein phosphatase"/>
    <property type="match status" value="1"/>
</dbReference>
<keyword evidence="20" id="KW-1185">Reference proteome</keyword>
<evidence type="ECO:0000313" key="20">
    <source>
        <dbReference type="Proteomes" id="UP000790347"/>
    </source>
</evidence>
<dbReference type="InterPro" id="IPR036241">
    <property type="entry name" value="NSFL1C_SEP_dom_sf"/>
</dbReference>
<evidence type="ECO:0000256" key="10">
    <source>
        <dbReference type="ARBA" id="ARBA00051722"/>
    </source>
</evidence>
<dbReference type="Gene3D" id="3.10.20.90">
    <property type="entry name" value="Phosphatidylinositol 3-kinase Catalytic Subunit, Chain A, domain 1"/>
    <property type="match status" value="1"/>
</dbReference>
<comment type="catalytic activity">
    <reaction evidence="10">
        <text>O-phospho-L-tyrosyl-[protein] + H2O = L-tyrosyl-[protein] + phosphate</text>
        <dbReference type="Rhea" id="RHEA:10684"/>
        <dbReference type="Rhea" id="RHEA-COMP:10136"/>
        <dbReference type="Rhea" id="RHEA-COMP:20101"/>
        <dbReference type="ChEBI" id="CHEBI:15377"/>
        <dbReference type="ChEBI" id="CHEBI:43474"/>
        <dbReference type="ChEBI" id="CHEBI:46858"/>
        <dbReference type="ChEBI" id="CHEBI:61978"/>
        <dbReference type="EC" id="3.1.3.48"/>
    </reaction>
</comment>
<keyword evidence="8 12" id="KW-0472">Membrane</keyword>
<dbReference type="InterPro" id="IPR013783">
    <property type="entry name" value="Ig-like_fold"/>
</dbReference>
<gene>
    <name evidence="19" type="primary">clr-1</name>
    <name evidence="19" type="ORF">DERF_008562</name>
</gene>
<feature type="domain" description="Ig-like" evidence="16">
    <location>
        <begin position="333"/>
        <end position="427"/>
    </location>
</feature>
<name>A0A922L4F7_DERFA</name>
<feature type="compositionally biased region" description="Polar residues" evidence="11">
    <location>
        <begin position="1816"/>
        <end position="1832"/>
    </location>
</feature>
<dbReference type="SMART" id="SM00166">
    <property type="entry name" value="UBX"/>
    <property type="match status" value="1"/>
</dbReference>
<feature type="domain" description="Tyrosine specific protein phosphatases" evidence="15">
    <location>
        <begin position="1371"/>
        <end position="1443"/>
    </location>
</feature>
<reference evidence="19" key="1">
    <citation type="submission" date="2013-05" db="EMBL/GenBank/DDBJ databases">
        <authorList>
            <person name="Yim A.K.Y."/>
            <person name="Chan T.F."/>
            <person name="Ji K.M."/>
            <person name="Liu X.Y."/>
            <person name="Zhou J.W."/>
            <person name="Li R.Q."/>
            <person name="Yang K.Y."/>
            <person name="Li J."/>
            <person name="Li M."/>
            <person name="Law P.T.W."/>
            <person name="Wu Y.L."/>
            <person name="Cai Z.L."/>
            <person name="Qin H."/>
            <person name="Bao Y."/>
            <person name="Leung R.K.K."/>
            <person name="Ng P.K.S."/>
            <person name="Zou J."/>
            <person name="Zhong X.J."/>
            <person name="Ran P.X."/>
            <person name="Zhong N.S."/>
            <person name="Liu Z.G."/>
            <person name="Tsui S.K.W."/>
        </authorList>
    </citation>
    <scope>NUCLEOTIDE SEQUENCE</scope>
    <source>
        <strain evidence="19">Derf</strain>
        <tissue evidence="19">Whole organism</tissue>
    </source>
</reference>
<dbReference type="PANTHER" id="PTHR46957:SF3">
    <property type="entry name" value="CYTOKINE RECEPTOR"/>
    <property type="match status" value="1"/>
</dbReference>
<evidence type="ECO:0000256" key="11">
    <source>
        <dbReference type="SAM" id="MobiDB-lite"/>
    </source>
</evidence>
<dbReference type="InterPro" id="IPR012989">
    <property type="entry name" value="SEP_domain"/>
</dbReference>
<dbReference type="InterPro" id="IPR000387">
    <property type="entry name" value="Tyr_Pase_dom"/>
</dbReference>
<evidence type="ECO:0000256" key="12">
    <source>
        <dbReference type="SAM" id="Phobius"/>
    </source>
</evidence>
<keyword evidence="3 12" id="KW-0812">Transmembrane</keyword>
<keyword evidence="4" id="KW-0732">Signal</keyword>
<evidence type="ECO:0000259" key="14">
    <source>
        <dbReference type="PROSITE" id="PS50055"/>
    </source>
</evidence>
<feature type="region of interest" description="Disordered" evidence="11">
    <location>
        <begin position="1879"/>
        <end position="1901"/>
    </location>
</feature>
<dbReference type="PROSITE" id="PS00383">
    <property type="entry name" value="TYR_PHOSPHATASE_1"/>
    <property type="match status" value="2"/>
</dbReference>
<dbReference type="Pfam" id="PF00041">
    <property type="entry name" value="fn3"/>
    <property type="match status" value="2"/>
</dbReference>
<feature type="region of interest" description="Disordered" evidence="11">
    <location>
        <begin position="966"/>
        <end position="993"/>
    </location>
</feature>
<dbReference type="CDD" id="cd00096">
    <property type="entry name" value="Ig"/>
    <property type="match status" value="1"/>
</dbReference>
<organism evidence="19 20">
    <name type="scientific">Dermatophagoides farinae</name>
    <name type="common">American house dust mite</name>
    <dbReference type="NCBI Taxonomy" id="6954"/>
    <lineage>
        <taxon>Eukaryota</taxon>
        <taxon>Metazoa</taxon>
        <taxon>Ecdysozoa</taxon>
        <taxon>Arthropoda</taxon>
        <taxon>Chelicerata</taxon>
        <taxon>Arachnida</taxon>
        <taxon>Acari</taxon>
        <taxon>Acariformes</taxon>
        <taxon>Sarcoptiformes</taxon>
        <taxon>Astigmata</taxon>
        <taxon>Psoroptidia</taxon>
        <taxon>Analgoidea</taxon>
        <taxon>Pyroglyphidae</taxon>
        <taxon>Dermatophagoidinae</taxon>
        <taxon>Dermatophagoides</taxon>
    </lineage>
</organism>
<dbReference type="GO" id="GO:0016020">
    <property type="term" value="C:membrane"/>
    <property type="evidence" value="ECO:0007669"/>
    <property type="project" value="UniProtKB-SubCell"/>
</dbReference>
<dbReference type="InterPro" id="IPR001012">
    <property type="entry name" value="UBX_dom"/>
</dbReference>
<dbReference type="SUPFAM" id="SSF49265">
    <property type="entry name" value="Fibronectin type III"/>
    <property type="match status" value="2"/>
</dbReference>
<dbReference type="InterPro" id="IPR003598">
    <property type="entry name" value="Ig_sub2"/>
</dbReference>
<dbReference type="PROSITE" id="PS50033">
    <property type="entry name" value="UBX"/>
    <property type="match status" value="1"/>
</dbReference>
<dbReference type="PRINTS" id="PR00700">
    <property type="entry name" value="PRTYPHPHTASE"/>
</dbReference>
<feature type="domain" description="Tyrosine-protein phosphatase" evidence="14">
    <location>
        <begin position="1185"/>
        <end position="1452"/>
    </location>
</feature>
<dbReference type="FunFam" id="3.30.420.210:FF:000002">
    <property type="entry name" value="UBX domain-containing protein 1"/>
    <property type="match status" value="1"/>
</dbReference>
<dbReference type="PROSITE" id="PS50853">
    <property type="entry name" value="FN3"/>
    <property type="match status" value="2"/>
</dbReference>
<dbReference type="Pfam" id="PF00789">
    <property type="entry name" value="UBX"/>
    <property type="match status" value="1"/>
</dbReference>
<dbReference type="InterPro" id="IPR036116">
    <property type="entry name" value="FN3_sf"/>
</dbReference>
<feature type="region of interest" description="Disordered" evidence="11">
    <location>
        <begin position="755"/>
        <end position="803"/>
    </location>
</feature>
<dbReference type="PROSITE" id="PS50055">
    <property type="entry name" value="TYR_PHOSPHATASE_PTP"/>
    <property type="match status" value="2"/>
</dbReference>
<dbReference type="Pfam" id="PF08059">
    <property type="entry name" value="SEP"/>
    <property type="match status" value="1"/>
</dbReference>
<keyword evidence="9" id="KW-0325">Glycoprotein</keyword>
<feature type="domain" description="Tyrosine-protein phosphatase" evidence="14">
    <location>
        <begin position="1483"/>
        <end position="1755"/>
    </location>
</feature>
<dbReference type="SMART" id="SM00409">
    <property type="entry name" value="IG"/>
    <property type="match status" value="1"/>
</dbReference>
<accession>A0A922L4F7</accession>
<dbReference type="SUPFAM" id="SSF48726">
    <property type="entry name" value="Immunoglobulin"/>
    <property type="match status" value="1"/>
</dbReference>
<feature type="domain" description="Tyrosine specific protein phosphatases" evidence="15">
    <location>
        <begin position="1701"/>
        <end position="1760"/>
    </location>
</feature>
<dbReference type="SMART" id="SM00060">
    <property type="entry name" value="FN3"/>
    <property type="match status" value="3"/>
</dbReference>
<evidence type="ECO:0000256" key="2">
    <source>
        <dbReference type="ARBA" id="ARBA00013064"/>
    </source>
</evidence>
<evidence type="ECO:0000256" key="6">
    <source>
        <dbReference type="ARBA" id="ARBA00022912"/>
    </source>
</evidence>
<dbReference type="Gene3D" id="3.90.190.10">
    <property type="entry name" value="Protein tyrosine phosphatase superfamily"/>
    <property type="match status" value="2"/>
</dbReference>
<dbReference type="SMART" id="SM00404">
    <property type="entry name" value="PTPc_motif"/>
    <property type="match status" value="2"/>
</dbReference>
<feature type="region of interest" description="Disordered" evidence="11">
    <location>
        <begin position="864"/>
        <end position="894"/>
    </location>
</feature>
<keyword evidence="6" id="KW-0904">Protein phosphatase</keyword>
<feature type="domain" description="Fibronectin type-III" evidence="17">
    <location>
        <begin position="659"/>
        <end position="766"/>
    </location>
</feature>
<evidence type="ECO:0000259" key="18">
    <source>
        <dbReference type="PROSITE" id="PS51399"/>
    </source>
</evidence>
<dbReference type="InterPro" id="IPR000242">
    <property type="entry name" value="PTP_cat"/>
</dbReference>
<dbReference type="Pfam" id="PF00102">
    <property type="entry name" value="Y_phosphatase"/>
    <property type="match status" value="2"/>
</dbReference>
<dbReference type="CDD" id="cd01770">
    <property type="entry name" value="UBX_UBXN2"/>
    <property type="match status" value="1"/>
</dbReference>
<dbReference type="InterPro" id="IPR029071">
    <property type="entry name" value="Ubiquitin-like_domsf"/>
</dbReference>
<protein>
    <recommendedName>
        <fullName evidence="2">protein-tyrosine-phosphatase</fullName>
        <ecNumber evidence="2">3.1.3.48</ecNumber>
    </recommendedName>
</protein>
<reference evidence="19" key="2">
    <citation type="journal article" date="2022" name="Res Sq">
        <title>Comparative Genomics Reveals Insights into the Divergent Evolution of Astigmatic Mites and Household Pest Adaptations.</title>
        <authorList>
            <person name="Xiong Q."/>
            <person name="Wan A.T.-Y."/>
            <person name="Liu X.-Y."/>
            <person name="Fung C.S.-H."/>
            <person name="Xiao X."/>
            <person name="Malainual N."/>
            <person name="Hou J."/>
            <person name="Wang L."/>
            <person name="Wang M."/>
            <person name="Yang K."/>
            <person name="Cui Y."/>
            <person name="Leung E."/>
            <person name="Nong W."/>
            <person name="Shin S.-K."/>
            <person name="Au S."/>
            <person name="Jeong K.Y."/>
            <person name="Chew F.T."/>
            <person name="Hui J."/>
            <person name="Leung T.F."/>
            <person name="Tungtrongchitr A."/>
            <person name="Zhong N."/>
            <person name="Liu Z."/>
            <person name="Tsui S."/>
        </authorList>
    </citation>
    <scope>NUCLEOTIDE SEQUENCE</scope>
    <source>
        <strain evidence="19">Derf</strain>
        <tissue evidence="19">Whole organism</tissue>
    </source>
</reference>
<dbReference type="EMBL" id="ASGP02000003">
    <property type="protein sequence ID" value="KAH9517948.1"/>
    <property type="molecule type" value="Genomic_DNA"/>
</dbReference>
<evidence type="ECO:0000256" key="1">
    <source>
        <dbReference type="ARBA" id="ARBA00004167"/>
    </source>
</evidence>
<feature type="compositionally biased region" description="Polar residues" evidence="11">
    <location>
        <begin position="755"/>
        <end position="767"/>
    </location>
</feature>
<feature type="compositionally biased region" description="Low complexity" evidence="11">
    <location>
        <begin position="822"/>
        <end position="832"/>
    </location>
</feature>
<feature type="domain" description="UBX" evidence="13">
    <location>
        <begin position="2017"/>
        <end position="2094"/>
    </location>
</feature>
<feature type="domain" description="SEP" evidence="18">
    <location>
        <begin position="1899"/>
        <end position="1963"/>
    </location>
</feature>
<dbReference type="SUPFAM" id="SSF52799">
    <property type="entry name" value="(Phosphotyrosine protein) phosphatases II"/>
    <property type="match status" value="2"/>
</dbReference>
<feature type="compositionally biased region" description="Polar residues" evidence="11">
    <location>
        <begin position="1784"/>
        <end position="1797"/>
    </location>
</feature>
<feature type="region of interest" description="Disordered" evidence="11">
    <location>
        <begin position="816"/>
        <end position="835"/>
    </location>
</feature>
<dbReference type="InterPro" id="IPR003595">
    <property type="entry name" value="Tyr_Pase_cat"/>
</dbReference>
<dbReference type="SMART" id="SM00408">
    <property type="entry name" value="IGc2"/>
    <property type="match status" value="1"/>
</dbReference>
<dbReference type="PANTHER" id="PTHR46957">
    <property type="entry name" value="CYTOKINE RECEPTOR"/>
    <property type="match status" value="1"/>
</dbReference>
<feature type="region of interest" description="Disordered" evidence="11">
    <location>
        <begin position="1957"/>
        <end position="1977"/>
    </location>
</feature>
<comment type="caution">
    <text evidence="19">The sequence shown here is derived from an EMBL/GenBank/DDBJ whole genome shotgun (WGS) entry which is preliminary data.</text>
</comment>
<dbReference type="InterPro" id="IPR016130">
    <property type="entry name" value="Tyr_Pase_AS"/>
</dbReference>
<dbReference type="GO" id="GO:0004725">
    <property type="term" value="F:protein tyrosine phosphatase activity"/>
    <property type="evidence" value="ECO:0007669"/>
    <property type="project" value="UniProtKB-EC"/>
</dbReference>
<dbReference type="Gene3D" id="2.60.40.10">
    <property type="entry name" value="Immunoglobulins"/>
    <property type="match status" value="4"/>
</dbReference>
<evidence type="ECO:0000256" key="5">
    <source>
        <dbReference type="ARBA" id="ARBA00022801"/>
    </source>
</evidence>
<evidence type="ECO:0000256" key="3">
    <source>
        <dbReference type="ARBA" id="ARBA00022692"/>
    </source>
</evidence>
<evidence type="ECO:0000259" key="13">
    <source>
        <dbReference type="PROSITE" id="PS50033"/>
    </source>
</evidence>
<dbReference type="PROSITE" id="PS50835">
    <property type="entry name" value="IG_LIKE"/>
    <property type="match status" value="2"/>
</dbReference>
<dbReference type="GO" id="GO:0048666">
    <property type="term" value="P:neuron development"/>
    <property type="evidence" value="ECO:0007669"/>
    <property type="project" value="UniProtKB-ARBA"/>
</dbReference>
<feature type="domain" description="Ig-like" evidence="16">
    <location>
        <begin position="207"/>
        <end position="306"/>
    </location>
</feature>
<dbReference type="Gene3D" id="3.30.420.210">
    <property type="entry name" value="SEP domain"/>
    <property type="match status" value="1"/>
</dbReference>
<dbReference type="InterPro" id="IPR036179">
    <property type="entry name" value="Ig-like_dom_sf"/>
</dbReference>
<evidence type="ECO:0000256" key="7">
    <source>
        <dbReference type="ARBA" id="ARBA00022989"/>
    </source>
</evidence>
<feature type="compositionally biased region" description="Low complexity" evidence="11">
    <location>
        <begin position="783"/>
        <end position="798"/>
    </location>
</feature>
<comment type="subcellular location">
    <subcellularLocation>
        <location evidence="1">Membrane</location>
        <topology evidence="1">Single-pass membrane protein</topology>
    </subcellularLocation>
</comment>
<sequence>MYRKIQCRSKFFNYSDYFRIFHHRHRCHYRFFPISSTPSSSSLFQFQFQSNSSLFFLTFFIFIIWLQIFHNVYVQSYPSTTTKQLVVTSTIPTLLLSSSNDSFHQQERASTSPSSSTSTSTATTISTMDTTEMVEIPITISTAASTISDIKENTNSEGTITTLENSNDKISSTYNNSSNETGNLLTQTSSSSSAAATTIAADLLSIPEFVLNLNASSSFVSNCTNVEFYCEIIPLKPITDNPLLNSTAIWWKFRGQNVSSSTLPGGRVINRQDNIHLSILNIECAQFGIHDGDYSCHSSSSYTEISGSQHFFITNSSNLYFEISVLVMESIEPQNRTISQEIDTAAQLICHVLGYPKPQIVWQRYDPNTLITTDIESDGRVDIEDQFLPESSHDIVENPLNPLKLFQSILRFESLRRSDNGTYVCRAIDIHRLEKPKTQDFQVIVLEVPEIHIEKIEIENKITAVISFVVDYDGNLPIERYLLELRNYTNDDENSTWIQLDTPPPESILTEHNYSTIKVNDLVHAATYGFRLAATNQIVGQSEWSMMNITVPADVPSPINNVHLLSKSNETLLFGWRRPLHDNGAAIIQFHQILKDDHDVIIWNQTINNTQSRNKHMSLFSNLQPGTHYSFQIRACSHIGCGDWSSIFEVVTSDGHSDPPRNIHIECFFDTKLAQTNATINWEEPSNPRGSIIGYNISLRGHTTQSQRFFESFEQSYQVTGNETFIYHAVLKPNSNYTVRICAINKSGCGQLSPLTSSSMCQSSPTVPSEFPSGIRLERVRPSSSSSSSSSTISTSNSHYSGMRDKETVHQPFIGQQHQHHNLYQQQQQQPQPERQLKLHVPRISERNGPFRCIRIIVIRLPSHSSSSSSSSNISDISNSNNTDQQSDIFSQYLDPDGSYRNRIPLSTYKLVHSKNGLSSETFGAYIAKEFTPESFPSEIILGDGKISRCYDDALEYDLKSRIKHSRHYSQQQRQPNDESIGVGNSDDNRSPRRINYELRSTRMPENQNESYDEFFELEDEHLVEDRELFPNTYYSAAIEVTVMAVNHTLLVEQSPWTEPVRTEPILTIIPQSSHSFSETTTGIIYGTFCGLLLIMTLFFSVLCFLKRKATEATTPVLLDDERIGLSNFIRRTLTGRKHNKDQTLFYQLNFNSTQAIRKWASKPIPIQNLVAVFQQRRTNSDFLFQAEFESLPESFPDRTTIASDAIENATKNRYPDIKSYDQTRVVLKKIDDIEGSDYINADFVNGGLKQDKRFICAQGPTQKTVPDFWRMIYEQQCCIIVMLTGIEEQGRIKCAQYWNDEDGEQPLSFPDAFPSSHFHVSTIFRHEYSDYVIRRFSLKNTKTEECRDILHFHFVAWKDFLAPDQPSWLLRFIKRVNEHYCNDRGPIVVHCSAGVGRTGTFIAIDSLISQIDDGAQEINVFDCVSRLRYQRNFLVQSLRQYIFVYRAIMEYVEFGDTEIEAGHIRDHYKQLKEQKTESGNGVFSEFEKLNEVFEEPKSCVVGHLETNKLKNRYSFIIPYDINRVILNPSQDTCYINASFIQGYDHTLSFIVAQDPLEHTVNEFWWMIAEHAVTTMVMLAELGDGQNKCHQYWPASVDTTFDCDFVKVKLIEEEMFQYYVKRVFHVTKKKTNKSHVVNQYQFFSWKSGVVVPESTKSLITLTDAILLANNPNNNNNNNNNGPEIIINCSKYNGKSQSTATSSSSPILVHCSGGGDRSSVFVSFASLVRQLQLEERVDVFQTARYTKSQRQCMLQTIKSKHWTSPSEMSDDDSNSNSNNKPVPKPNTSRNSNIATLSSIRDDSDPGGQAFYAGGSEHSGQQVLGPQKSNRDPNNIVSEMFKQAREHAISEEELNASKKPNKSTFSGIGATLGSATEISRRIFGGPSSSSAHHSDDSSDSDRDTTLKLWHDGFSIDDGPLRSYQDPSNAEFLASIRSGQIPRELSRGSRSEVHLKMEDHRTEEYQAPPKKPAKPFTGEGQRLGTPASEIISQVGQLVSTDPASREQALESANAYLQFDSAQPHTRVQIRLADGSRLVPQINIDRRISDLRQYICLARPEYGASQFILMTTFPNKVIDDESITIKDGGLSNASVVQCIKNDD</sequence>
<evidence type="ECO:0000259" key="15">
    <source>
        <dbReference type="PROSITE" id="PS50056"/>
    </source>
</evidence>
<feature type="transmembrane region" description="Helical" evidence="12">
    <location>
        <begin position="54"/>
        <end position="73"/>
    </location>
</feature>
<dbReference type="InterPro" id="IPR003599">
    <property type="entry name" value="Ig_sub"/>
</dbReference>
<feature type="compositionally biased region" description="Low complexity" evidence="11">
    <location>
        <begin position="864"/>
        <end position="889"/>
    </location>
</feature>
<dbReference type="SMART" id="SM00553">
    <property type="entry name" value="SEP"/>
    <property type="match status" value="1"/>
</dbReference>
<evidence type="ECO:0000256" key="9">
    <source>
        <dbReference type="ARBA" id="ARBA00023180"/>
    </source>
</evidence>
<dbReference type="InterPro" id="IPR050713">
    <property type="entry name" value="RTP_Phos/Ushers"/>
</dbReference>
<dbReference type="SUPFAM" id="SSF54236">
    <property type="entry name" value="Ubiquitin-like"/>
    <property type="match status" value="1"/>
</dbReference>
<dbReference type="InterPro" id="IPR003961">
    <property type="entry name" value="FN3_dom"/>
</dbReference>
<proteinExistence type="predicted"/>
<feature type="compositionally biased region" description="Polar residues" evidence="11">
    <location>
        <begin position="1757"/>
        <end position="1766"/>
    </location>
</feature>
<dbReference type="PROSITE" id="PS50056">
    <property type="entry name" value="TYR_PHOSPHATASE_2"/>
    <property type="match status" value="2"/>
</dbReference>
<evidence type="ECO:0000256" key="8">
    <source>
        <dbReference type="ARBA" id="ARBA00023136"/>
    </source>
</evidence>
<dbReference type="Proteomes" id="UP000790347">
    <property type="component" value="Unassembled WGS sequence"/>
</dbReference>
<evidence type="ECO:0000259" key="17">
    <source>
        <dbReference type="PROSITE" id="PS50853"/>
    </source>
</evidence>
<dbReference type="CDD" id="cd00063">
    <property type="entry name" value="FN3"/>
    <property type="match status" value="3"/>
</dbReference>
<dbReference type="SMART" id="SM00194">
    <property type="entry name" value="PTPc"/>
    <property type="match status" value="2"/>
</dbReference>
<keyword evidence="5" id="KW-0378">Hydrolase</keyword>
<dbReference type="GO" id="GO:0043161">
    <property type="term" value="P:proteasome-mediated ubiquitin-dependent protein catabolic process"/>
    <property type="evidence" value="ECO:0007669"/>
    <property type="project" value="UniProtKB-ARBA"/>
</dbReference>
<dbReference type="InterPro" id="IPR007110">
    <property type="entry name" value="Ig-like_dom"/>
</dbReference>
<dbReference type="PROSITE" id="PS51399">
    <property type="entry name" value="SEP"/>
    <property type="match status" value="1"/>
</dbReference>
<keyword evidence="7 12" id="KW-1133">Transmembrane helix</keyword>
<dbReference type="SUPFAM" id="SSF102848">
    <property type="entry name" value="NSFL1 (p97 ATPase) cofactor p47, SEP domain"/>
    <property type="match status" value="1"/>
</dbReference>